<organism evidence="8 9">
    <name type="scientific">Paxillus rubicundulus Ve08.2h10</name>
    <dbReference type="NCBI Taxonomy" id="930991"/>
    <lineage>
        <taxon>Eukaryota</taxon>
        <taxon>Fungi</taxon>
        <taxon>Dikarya</taxon>
        <taxon>Basidiomycota</taxon>
        <taxon>Agaricomycotina</taxon>
        <taxon>Agaricomycetes</taxon>
        <taxon>Agaricomycetidae</taxon>
        <taxon>Boletales</taxon>
        <taxon>Paxilineae</taxon>
        <taxon>Paxillaceae</taxon>
        <taxon>Paxillus</taxon>
    </lineage>
</organism>
<feature type="transmembrane region" description="Helical" evidence="6">
    <location>
        <begin position="37"/>
        <end position="56"/>
    </location>
</feature>
<keyword evidence="9" id="KW-1185">Reference proteome</keyword>
<evidence type="ECO:0000313" key="8">
    <source>
        <dbReference type="EMBL" id="KIK96336.1"/>
    </source>
</evidence>
<reference evidence="9" key="2">
    <citation type="submission" date="2015-01" db="EMBL/GenBank/DDBJ databases">
        <title>Evolutionary Origins and Diversification of the Mycorrhizal Mutualists.</title>
        <authorList>
            <consortium name="DOE Joint Genome Institute"/>
            <consortium name="Mycorrhizal Genomics Consortium"/>
            <person name="Kohler A."/>
            <person name="Kuo A."/>
            <person name="Nagy L.G."/>
            <person name="Floudas D."/>
            <person name="Copeland A."/>
            <person name="Barry K.W."/>
            <person name="Cichocki N."/>
            <person name="Veneault-Fourrey C."/>
            <person name="LaButti K."/>
            <person name="Lindquist E.A."/>
            <person name="Lipzen A."/>
            <person name="Lundell T."/>
            <person name="Morin E."/>
            <person name="Murat C."/>
            <person name="Riley R."/>
            <person name="Ohm R."/>
            <person name="Sun H."/>
            <person name="Tunlid A."/>
            <person name="Henrissat B."/>
            <person name="Grigoriev I.V."/>
            <person name="Hibbett D.S."/>
            <person name="Martin F."/>
        </authorList>
    </citation>
    <scope>NUCLEOTIDE SEQUENCE [LARGE SCALE GENOMIC DNA]</scope>
    <source>
        <strain evidence="9">Ve08.2h10</strain>
    </source>
</reference>
<dbReference type="AlphaFoldDB" id="A0A0D0DZX5"/>
<reference evidence="8 9" key="1">
    <citation type="submission" date="2014-04" db="EMBL/GenBank/DDBJ databases">
        <authorList>
            <consortium name="DOE Joint Genome Institute"/>
            <person name="Kuo A."/>
            <person name="Kohler A."/>
            <person name="Jargeat P."/>
            <person name="Nagy L.G."/>
            <person name="Floudas D."/>
            <person name="Copeland A."/>
            <person name="Barry K.W."/>
            <person name="Cichocki N."/>
            <person name="Veneault-Fourrey C."/>
            <person name="LaButti K."/>
            <person name="Lindquist E.A."/>
            <person name="Lipzen A."/>
            <person name="Lundell T."/>
            <person name="Morin E."/>
            <person name="Murat C."/>
            <person name="Sun H."/>
            <person name="Tunlid A."/>
            <person name="Henrissat B."/>
            <person name="Grigoriev I.V."/>
            <person name="Hibbett D.S."/>
            <person name="Martin F."/>
            <person name="Nordberg H.P."/>
            <person name="Cantor M.N."/>
            <person name="Hua S.X."/>
        </authorList>
    </citation>
    <scope>NUCLEOTIDE SEQUENCE [LARGE SCALE GENOMIC DNA]</scope>
    <source>
        <strain evidence="8 9">Ve08.2h10</strain>
    </source>
</reference>
<feature type="transmembrane region" description="Helical" evidence="6">
    <location>
        <begin position="325"/>
        <end position="343"/>
    </location>
</feature>
<comment type="subcellular location">
    <subcellularLocation>
        <location evidence="1">Membrane</location>
        <topology evidence="1">Multi-pass membrane protein</topology>
    </subcellularLocation>
</comment>
<dbReference type="OrthoDB" id="6770063at2759"/>
<accession>A0A0D0DZX5</accession>
<dbReference type="STRING" id="930991.A0A0D0DZX5"/>
<dbReference type="PANTHER" id="PTHR23501:SF39">
    <property type="entry name" value="MULTIDRUG TRANSPORTER, PUTATIVE (AFU_ORTHOLOGUE AFUA_1G05010)-RELATED"/>
    <property type="match status" value="1"/>
</dbReference>
<evidence type="ECO:0000256" key="6">
    <source>
        <dbReference type="SAM" id="Phobius"/>
    </source>
</evidence>
<dbReference type="InParanoid" id="A0A0D0DZX5"/>
<feature type="transmembrane region" description="Helical" evidence="6">
    <location>
        <begin position="90"/>
        <end position="107"/>
    </location>
</feature>
<evidence type="ECO:0000256" key="1">
    <source>
        <dbReference type="ARBA" id="ARBA00004141"/>
    </source>
</evidence>
<dbReference type="EMBL" id="KN824991">
    <property type="protein sequence ID" value="KIK96336.1"/>
    <property type="molecule type" value="Genomic_DNA"/>
</dbReference>
<dbReference type="GO" id="GO:0022857">
    <property type="term" value="F:transmembrane transporter activity"/>
    <property type="evidence" value="ECO:0007669"/>
    <property type="project" value="InterPro"/>
</dbReference>
<feature type="transmembrane region" description="Helical" evidence="6">
    <location>
        <begin position="350"/>
        <end position="371"/>
    </location>
</feature>
<feature type="transmembrane region" description="Helical" evidence="6">
    <location>
        <begin position="235"/>
        <end position="255"/>
    </location>
</feature>
<dbReference type="InterPro" id="IPR020846">
    <property type="entry name" value="MFS_dom"/>
</dbReference>
<feature type="transmembrane region" description="Helical" evidence="6">
    <location>
        <begin position="290"/>
        <end position="313"/>
    </location>
</feature>
<dbReference type="InterPro" id="IPR011701">
    <property type="entry name" value="MFS"/>
</dbReference>
<evidence type="ECO:0000256" key="4">
    <source>
        <dbReference type="ARBA" id="ARBA00023136"/>
    </source>
</evidence>
<feature type="domain" description="Major facilitator superfamily (MFS) profile" evidence="7">
    <location>
        <begin position="1"/>
        <end position="479"/>
    </location>
</feature>
<keyword evidence="2 6" id="KW-0812">Transmembrane</keyword>
<feature type="transmembrane region" description="Helical" evidence="6">
    <location>
        <begin position="493"/>
        <end position="515"/>
    </location>
</feature>
<evidence type="ECO:0000256" key="2">
    <source>
        <dbReference type="ARBA" id="ARBA00022692"/>
    </source>
</evidence>
<dbReference type="PANTHER" id="PTHR23501">
    <property type="entry name" value="MAJOR FACILITATOR SUPERFAMILY"/>
    <property type="match status" value="1"/>
</dbReference>
<dbReference type="SUPFAM" id="SSF103473">
    <property type="entry name" value="MFS general substrate transporter"/>
    <property type="match status" value="1"/>
</dbReference>
<keyword evidence="3 6" id="KW-1133">Transmembrane helix</keyword>
<evidence type="ECO:0000259" key="7">
    <source>
        <dbReference type="PROSITE" id="PS50850"/>
    </source>
</evidence>
<gene>
    <name evidence="8" type="ORF">PAXRUDRAFT_138657</name>
</gene>
<evidence type="ECO:0000313" key="9">
    <source>
        <dbReference type="Proteomes" id="UP000054538"/>
    </source>
</evidence>
<feature type="transmembrane region" description="Helical" evidence="6">
    <location>
        <begin position="128"/>
        <end position="146"/>
    </location>
</feature>
<dbReference type="Pfam" id="PF07690">
    <property type="entry name" value="MFS_1"/>
    <property type="match status" value="1"/>
</dbReference>
<keyword evidence="4 6" id="KW-0472">Membrane</keyword>
<feature type="transmembrane region" description="Helical" evidence="6">
    <location>
        <begin position="152"/>
        <end position="172"/>
    </location>
</feature>
<feature type="transmembrane region" description="Helical" evidence="6">
    <location>
        <begin position="63"/>
        <end position="84"/>
    </location>
</feature>
<name>A0A0D0DZX5_9AGAM</name>
<sequence length="545" mass="58461">MAALLFPTLLDTLDYTVVAAAQPRIASVFNALSLQSYIGTSYLLSSTVFLPFFASVADVYGRYFGLQVSLLLFLIGSAISTGAANMPMVLAGRGVAGVGAAGLLTMVRTVLSDTRSLDANSVRQSCLFLLYSIGFTVGPVIGGFLVMANFRWVFGINLPFTALAILFCYLFLPENTRGTQRSHVLPSHGGRVETWLSKLVLIDWVGTFLFCIGGILVLLALNWGPSDNWKSARVITSIILGAFSIIFCMAWEIILERKHLSPVCTAGIYQAQPMLPIEMFSSFDTCITHYGAFVSGIVLFVMFYFVTIFATIVTLLPATQAGTQLLYFAPGLALGTVIAIRMVAILRQPIYPIVLGFAIMTVSLGLTSMAIQKNNQGEVNGFLAMIAFGIALIASPSAVHARFMKPDHIAITNSMLLFFRSLGGTVGLAQCFTIMNAKANSYINSQINYGAAAKSDLADLAALLDSGGLTSITTLDGLPPGLQSIIRDAFRDALYWCFISLLPWAALATILSMFLSNIPDTDSTGDSTLQGDSDNEDTEAVPGTS</sequence>
<dbReference type="Gene3D" id="1.20.1250.20">
    <property type="entry name" value="MFS general substrate transporter like domains"/>
    <property type="match status" value="1"/>
</dbReference>
<dbReference type="Proteomes" id="UP000054538">
    <property type="component" value="Unassembled WGS sequence"/>
</dbReference>
<dbReference type="GO" id="GO:0005886">
    <property type="term" value="C:plasma membrane"/>
    <property type="evidence" value="ECO:0007669"/>
    <property type="project" value="TreeGrafter"/>
</dbReference>
<dbReference type="InterPro" id="IPR036259">
    <property type="entry name" value="MFS_trans_sf"/>
</dbReference>
<evidence type="ECO:0000256" key="5">
    <source>
        <dbReference type="SAM" id="MobiDB-lite"/>
    </source>
</evidence>
<dbReference type="PROSITE" id="PS50850">
    <property type="entry name" value="MFS"/>
    <property type="match status" value="1"/>
</dbReference>
<evidence type="ECO:0000256" key="3">
    <source>
        <dbReference type="ARBA" id="ARBA00022989"/>
    </source>
</evidence>
<feature type="transmembrane region" description="Helical" evidence="6">
    <location>
        <begin position="383"/>
        <end position="403"/>
    </location>
</feature>
<protein>
    <recommendedName>
        <fullName evidence="7">Major facilitator superfamily (MFS) profile domain-containing protein</fullName>
    </recommendedName>
</protein>
<dbReference type="HOGENOM" id="CLU_000960_26_0_1"/>
<feature type="transmembrane region" description="Helical" evidence="6">
    <location>
        <begin position="201"/>
        <end position="223"/>
    </location>
</feature>
<proteinExistence type="predicted"/>
<feature type="region of interest" description="Disordered" evidence="5">
    <location>
        <begin position="524"/>
        <end position="545"/>
    </location>
</feature>